<evidence type="ECO:0000259" key="1">
    <source>
        <dbReference type="Pfam" id="PF01823"/>
    </source>
</evidence>
<organism evidence="2 3">
    <name type="scientific">Gigaspora margarita</name>
    <dbReference type="NCBI Taxonomy" id="4874"/>
    <lineage>
        <taxon>Eukaryota</taxon>
        <taxon>Fungi</taxon>
        <taxon>Fungi incertae sedis</taxon>
        <taxon>Mucoromycota</taxon>
        <taxon>Glomeromycotina</taxon>
        <taxon>Glomeromycetes</taxon>
        <taxon>Diversisporales</taxon>
        <taxon>Gigasporaceae</taxon>
        <taxon>Gigaspora</taxon>
    </lineage>
</organism>
<gene>
    <name evidence="2" type="ORF">F8M41_007268</name>
</gene>
<proteinExistence type="predicted"/>
<evidence type="ECO:0000313" key="2">
    <source>
        <dbReference type="EMBL" id="KAF0418303.1"/>
    </source>
</evidence>
<reference evidence="2 3" key="1">
    <citation type="journal article" date="2019" name="Environ. Microbiol.">
        <title>At the nexus of three kingdoms: the genome of the mycorrhizal fungus Gigaspora margarita provides insights into plant, endobacterial and fungal interactions.</title>
        <authorList>
            <person name="Venice F."/>
            <person name="Ghignone S."/>
            <person name="Salvioli di Fossalunga A."/>
            <person name="Amselem J."/>
            <person name="Novero M."/>
            <person name="Xianan X."/>
            <person name="Sedzielewska Toro K."/>
            <person name="Morin E."/>
            <person name="Lipzen A."/>
            <person name="Grigoriev I.V."/>
            <person name="Henrissat B."/>
            <person name="Martin F.M."/>
            <person name="Bonfante P."/>
        </authorList>
    </citation>
    <scope>NUCLEOTIDE SEQUENCE [LARGE SCALE GENOMIC DNA]</scope>
    <source>
        <strain evidence="2 3">BEG34</strain>
    </source>
</reference>
<protein>
    <submittedName>
        <fullName evidence="2">Sel1 repeat-containing protein</fullName>
    </submittedName>
</protein>
<keyword evidence="3" id="KW-1185">Reference proteome</keyword>
<accession>A0A8H3X5Z6</accession>
<sequence>MNIASILHPIFNAINSNQPVNFYIHEDNNKTLFDFGNITRNMFLSEVRILLENIKDVHMGENMVFLGKDIETRIHPSAEKNKKVIEILTPEGSIHILKDLTRPNLSEFITKHSLLYGCYVLPDGTIKRSHKQVFQFRNANEIAAVANTNNGDLNDLNDDEMEYTEKNKETFLKNYNLKINANIPLPSTLTLLKFGIDIESSSERQQEIAKSYKYRGIYSAKCSIRILHKSDEIEPTEEFIKAVENALNRKTDEEKLKSIKKLLPEFGLFCPMYIEFGGRIQYKVNLQSEAYNDSKIKRIGVNLQDFSPSLNFEKCKSRSENIIEGSRKIIGGDVTKIPDMNDRESQQKWLETLRNCDNWKPINYSGIVMVFDLLNDELRAQLLKVFGQEVLISGTFDVEFNNKNIMKPHTLVIKRIPQNMANNQIYATVYNDNCIHEVFSVHVVYNGTDPILVINCVTAKKGKKSLFREKTFTIKIKVAWMIIGFRNDFNFEPSLDLELKSYTLLNPNKKLDLSKMIKFPQDNMYCLLGICAFRYSEDEFNFDTESTIVAGLHFHKNRQNWEPCFYAFDLNEGKQLEILKKPLEIHCCIILTNQKYKEMSWSKKNKYSIYKSLKSEKCDNMQKIFFSLLYEEKIKENGEDCYPVFANVSSEFFIMYLRGNQDVKSAISLKNLLKKQKIENHISYFIMPN</sequence>
<name>A0A8H3X5Z6_GIGMA</name>
<comment type="caution">
    <text evidence="2">The sequence shown here is derived from an EMBL/GenBank/DDBJ whole genome shotgun (WGS) entry which is preliminary data.</text>
</comment>
<dbReference type="Pfam" id="PF01823">
    <property type="entry name" value="MACPF"/>
    <property type="match status" value="1"/>
</dbReference>
<feature type="domain" description="MACPF" evidence="1">
    <location>
        <begin position="219"/>
        <end position="367"/>
    </location>
</feature>
<dbReference type="EMBL" id="WTPW01001728">
    <property type="protein sequence ID" value="KAF0418303.1"/>
    <property type="molecule type" value="Genomic_DNA"/>
</dbReference>
<dbReference type="InterPro" id="IPR020864">
    <property type="entry name" value="MACPF"/>
</dbReference>
<dbReference type="AlphaFoldDB" id="A0A8H3X5Z6"/>
<dbReference type="Proteomes" id="UP000439903">
    <property type="component" value="Unassembled WGS sequence"/>
</dbReference>
<evidence type="ECO:0000313" key="3">
    <source>
        <dbReference type="Proteomes" id="UP000439903"/>
    </source>
</evidence>
<dbReference type="OrthoDB" id="2306966at2759"/>